<protein>
    <recommendedName>
        <fullName evidence="8">C3H1-type domain-containing protein</fullName>
    </recommendedName>
</protein>
<dbReference type="Proteomes" id="UP000298416">
    <property type="component" value="Unassembled WGS sequence"/>
</dbReference>
<dbReference type="Gene3D" id="4.10.1000.10">
    <property type="entry name" value="Zinc finger, CCCH-type"/>
    <property type="match status" value="2"/>
</dbReference>
<keyword evidence="5" id="KW-0238">DNA-binding</keyword>
<dbReference type="SMART" id="SM00356">
    <property type="entry name" value="ZnF_C3H1"/>
    <property type="match status" value="5"/>
</dbReference>
<dbReference type="GO" id="GO:0003677">
    <property type="term" value="F:DNA binding"/>
    <property type="evidence" value="ECO:0007669"/>
    <property type="project" value="UniProtKB-KW"/>
</dbReference>
<dbReference type="InterPro" id="IPR000571">
    <property type="entry name" value="Znf_CCCH"/>
</dbReference>
<dbReference type="PROSITE" id="PS50103">
    <property type="entry name" value="ZF_C3H1"/>
    <property type="match status" value="3"/>
</dbReference>
<feature type="zinc finger region" description="C3H1-type" evidence="6">
    <location>
        <begin position="1710"/>
        <end position="1739"/>
    </location>
</feature>
<dbReference type="FunFam" id="4.10.1000.10:FF:000022">
    <property type="entry name" value="Zinc finger CCCH domain-containing protein 7"/>
    <property type="match status" value="1"/>
</dbReference>
<evidence type="ECO:0000256" key="5">
    <source>
        <dbReference type="ARBA" id="ARBA00023125"/>
    </source>
</evidence>
<keyword evidence="10" id="KW-1185">Reference proteome</keyword>
<evidence type="ECO:0000256" key="1">
    <source>
        <dbReference type="ARBA" id="ARBA00022723"/>
    </source>
</evidence>
<reference evidence="9" key="1">
    <citation type="submission" date="2018-01" db="EMBL/GenBank/DDBJ databases">
        <authorList>
            <person name="Mao J.F."/>
        </authorList>
    </citation>
    <scope>NUCLEOTIDE SEQUENCE</scope>
    <source>
        <strain evidence="9">Huo1</strain>
        <tissue evidence="9">Leaf</tissue>
    </source>
</reference>
<evidence type="ECO:0000256" key="2">
    <source>
        <dbReference type="ARBA" id="ARBA00022737"/>
    </source>
</evidence>
<feature type="zinc finger region" description="C3H1-type" evidence="6">
    <location>
        <begin position="1792"/>
        <end position="1819"/>
    </location>
</feature>
<evidence type="ECO:0000256" key="4">
    <source>
        <dbReference type="ARBA" id="ARBA00022833"/>
    </source>
</evidence>
<feature type="region of interest" description="Disordered" evidence="7">
    <location>
        <begin position="1906"/>
        <end position="1930"/>
    </location>
</feature>
<evidence type="ECO:0000313" key="9">
    <source>
        <dbReference type="EMBL" id="KAG6388639.1"/>
    </source>
</evidence>
<dbReference type="PANTHER" id="PTHR46156">
    <property type="entry name" value="CCCH ZINGC FINGER"/>
    <property type="match status" value="1"/>
</dbReference>
<sequence>MSPTLHPPRFAFSPLRYPIIERSHRYEFDPPPKPYIHPTLPPPPRDDVSLRVVRDYPERNLVFEHDNYSRGRIDDIRELPGNWDQDLGWGAPRAHSRALETDRGIIDRYRDVIPESFELCRKRDDGRIWDSGLRDWGSELDRRREYDERGWDSGMNDRNRDLYRERDYGERGWKDTGMNDRSQDLYRERDYDERRWKDTGMNDRSRDMYRERDYDERWWKDTGMNDRSRDLYREHDYDERRWKDTGMNDQSHDLYRERDYEERRWKDTGMNDRSRDLYRERDYDERTWDTGMNDWSRDLYREHSFDERRWDSGMNNLGDKVYIQMDDDEMRREHSRSAGVLSRLRNGQLELPQNDLRFGRVLSRLGNRQPEYSEADQSSGGVLSRLGNRKPEFADNNPSLSRFSGRLGAGVCNVSNGELIWPDKKKRLQKKNTLLRTQQGKVRSRHVGGFKSQHLANDSSRGSFKVKEKGSAKMQTRMEVNREREQSPMELSISFKSNALVAKAIQVSPHPSTELSVRSNAVKERTVCDVSALPAAKQDIVSDFEFDPQEASQEHIDIGATKHHLLGADPQMERDNHAIEVDACQPLVPKMKRKRSNLNALHGLERKRNTLNTRPASSYVVHDVMTKCSGRSGGLVTTTEDADHVHQLRADGVAHQAYENFSSQEKAGRGDSLDVNQDVNISSKYVHDKAFVCDADRGAIKPASQYTKFGRDIEDEVSEHPNMGEAMQIKGDAIISDVGYTDANSKDFLLNHDDTPQVMIDAKHFRSLEGAAVTDCPNVAFGISVGSCILSANNKGTLPEFEASFSDHMGTVPPHNVYSIEGSPEMISGRETCVSIDNSSSKVISDSETCVPVANSSKVTRKREHRGDQMGVSSTKTNVNVETVRFTDDGITSCLLKDIVPTMDGDFVGDKDRCKEVNCLQEGPSGVQNSDLEVHVTANGSSQGSQKKQKLSSPRSSISSLSEDDTIADGFSNPPILEQHPTKPSELGAEPSGNTSSAPTNISQCRTTDARGEDLNVANQDEILVDRDRLLGIDDLALITSGISCSYRNGPSASDSGDESLASSFDMRSCMSSPEGLQVYSDSCISRNTETSACLSDTEMICRSDKISNKKNVFADPNTDSLGKCLEVAVNKSQTNPVAPQSLLQNTSQVVKKRYPVHGKLTWSKDQFPSAVTKVFPVQHLSHATKSKTWCRTVDSTASVAKPKVKPPVPQSSATKAAGPIQSSYIRKGNSLLRKNSPSNDTSHGFPGSSCSVYRPSPCTNTIKNDLESEYKTGDTDSLTLKRTGKVNTSEMTKAMTQNRNRNSLSCSTCNLEEPLPVSNPHSNDFPSKTLDVMEERIKYSPAPECGTDSVIVSDSPSTAVERNPGKKVVYVKRRSYQLVATSNSDGMSILGVDSTQSRLSDGYYKSRENQLLRASPENHVKRGNEDATASGLVPHSIIPKIPTRRQSGLAKTSRSSKFSFVWKLHDTQSSEKHKNSLRPRKVWPHLFSTKKAAYWKSLIQGINPSHSNISCLDLTNDAFVACLSVSLSGLCSQKLLVSRKRGAIYTKSSHGYSLRMSKVLSVGGSSLKWSKSIERSSRKANEEATRAVAAAEKRKKEEKGAVHIASKSRNHVSRKWVLNVKLRPDRYKMDPTRRTLQRITDKESSSSVAPQSKKNVKRSYIPKRLLIGNEEYVRIGNGNQLIRDPKKRVRVLASEKVRWSLRTARLRLARKSKYCQFFTRFGKCNKDDGKCPYIHDPSKVVVCTKFLAGSCTNVDCKLTHKVIPERMQDCSYFLKGSCSHDNCPYRHVHVNPDSSVCENFLRGYCADGNECQKKHTYTCPAFEATGVCPQASTCKLHHPKKKTEKKPTMEQKVVRGRYFDGGLVGVDDWSSASASAPPVEKLATRGKDDIVVHEGQYPDYISLEVSDDDEMDQGCDEIPPDAQKDQSVE</sequence>
<feature type="compositionally biased region" description="Polar residues" evidence="7">
    <location>
        <begin position="992"/>
        <end position="1007"/>
    </location>
</feature>
<feature type="domain" description="C3H1-type" evidence="8">
    <location>
        <begin position="1792"/>
        <end position="1819"/>
    </location>
</feature>
<feature type="region of interest" description="Disordered" evidence="7">
    <location>
        <begin position="938"/>
        <end position="1009"/>
    </location>
</feature>
<organism evidence="9">
    <name type="scientific">Salvia splendens</name>
    <name type="common">Scarlet sage</name>
    <dbReference type="NCBI Taxonomy" id="180675"/>
    <lineage>
        <taxon>Eukaryota</taxon>
        <taxon>Viridiplantae</taxon>
        <taxon>Streptophyta</taxon>
        <taxon>Embryophyta</taxon>
        <taxon>Tracheophyta</taxon>
        <taxon>Spermatophyta</taxon>
        <taxon>Magnoliopsida</taxon>
        <taxon>eudicotyledons</taxon>
        <taxon>Gunneridae</taxon>
        <taxon>Pentapetalae</taxon>
        <taxon>asterids</taxon>
        <taxon>lamiids</taxon>
        <taxon>Lamiales</taxon>
        <taxon>Lamiaceae</taxon>
        <taxon>Nepetoideae</taxon>
        <taxon>Mentheae</taxon>
        <taxon>Salviinae</taxon>
        <taxon>Salvia</taxon>
        <taxon>Salvia subgen. Calosphace</taxon>
        <taxon>core Calosphace</taxon>
    </lineage>
</organism>
<gene>
    <name evidence="9" type="ORF">SASPL_150071</name>
</gene>
<keyword evidence="2" id="KW-0677">Repeat</keyword>
<feature type="compositionally biased region" description="Acidic residues" evidence="7">
    <location>
        <begin position="1906"/>
        <end position="1920"/>
    </location>
</feature>
<dbReference type="EMBL" id="PNBA02000020">
    <property type="protein sequence ID" value="KAG6388639.1"/>
    <property type="molecule type" value="Genomic_DNA"/>
</dbReference>
<feature type="domain" description="C3H1-type" evidence="8">
    <location>
        <begin position="1765"/>
        <end position="1791"/>
    </location>
</feature>
<proteinExistence type="predicted"/>
<keyword evidence="4 6" id="KW-0862">Zinc</keyword>
<comment type="caution">
    <text evidence="9">The sequence shown here is derived from an EMBL/GenBank/DDBJ whole genome shotgun (WGS) entry which is preliminary data.</text>
</comment>
<evidence type="ECO:0000256" key="3">
    <source>
        <dbReference type="ARBA" id="ARBA00022771"/>
    </source>
</evidence>
<feature type="zinc finger region" description="C3H1-type" evidence="6">
    <location>
        <begin position="1765"/>
        <end position="1791"/>
    </location>
</feature>
<dbReference type="PANTHER" id="PTHR46156:SF1">
    <property type="entry name" value="ZINC FINGER CCCH DOMAIN-CONTAINING PROTEIN 3"/>
    <property type="match status" value="1"/>
</dbReference>
<feature type="region of interest" description="Disordered" evidence="7">
    <location>
        <begin position="854"/>
        <end position="873"/>
    </location>
</feature>
<dbReference type="GO" id="GO:0005634">
    <property type="term" value="C:nucleus"/>
    <property type="evidence" value="ECO:0007669"/>
    <property type="project" value="UniProtKB-ARBA"/>
</dbReference>
<feature type="region of interest" description="Disordered" evidence="7">
    <location>
        <begin position="444"/>
        <end position="489"/>
    </location>
</feature>
<evidence type="ECO:0000256" key="6">
    <source>
        <dbReference type="PROSITE-ProRule" id="PRU00723"/>
    </source>
</evidence>
<evidence type="ECO:0000256" key="7">
    <source>
        <dbReference type="SAM" id="MobiDB-lite"/>
    </source>
</evidence>
<reference evidence="9" key="2">
    <citation type="submission" date="2020-08" db="EMBL/GenBank/DDBJ databases">
        <title>Plant Genome Project.</title>
        <authorList>
            <person name="Zhang R.-G."/>
        </authorList>
    </citation>
    <scope>NUCLEOTIDE SEQUENCE</scope>
    <source>
        <strain evidence="9">Huo1</strain>
        <tissue evidence="9">Leaf</tissue>
    </source>
</reference>
<evidence type="ECO:0000259" key="8">
    <source>
        <dbReference type="PROSITE" id="PS50103"/>
    </source>
</evidence>
<evidence type="ECO:0000313" key="10">
    <source>
        <dbReference type="Proteomes" id="UP000298416"/>
    </source>
</evidence>
<accession>A0A8X8W669</accession>
<feature type="domain" description="C3H1-type" evidence="8">
    <location>
        <begin position="1710"/>
        <end position="1739"/>
    </location>
</feature>
<keyword evidence="1 6" id="KW-0479">Metal-binding</keyword>
<feature type="compositionally biased region" description="Low complexity" evidence="7">
    <location>
        <begin position="940"/>
        <end position="961"/>
    </location>
</feature>
<dbReference type="GO" id="GO:0008270">
    <property type="term" value="F:zinc ion binding"/>
    <property type="evidence" value="ECO:0007669"/>
    <property type="project" value="UniProtKB-KW"/>
</dbReference>
<dbReference type="FunFam" id="4.10.1000.10:FF:000008">
    <property type="entry name" value="zinc finger CCCH domain-containing protein 3"/>
    <property type="match status" value="1"/>
</dbReference>
<keyword evidence="3 6" id="KW-0863">Zinc-finger</keyword>
<name>A0A8X8W669_SALSN</name>
<feature type="region of interest" description="Disordered" evidence="7">
    <location>
        <begin position="368"/>
        <end position="397"/>
    </location>
</feature>